<dbReference type="OrthoDB" id="9767754at2"/>
<name>A0A1H7YZ14_9FIRM</name>
<evidence type="ECO:0000256" key="8">
    <source>
        <dbReference type="HAMAP-Rule" id="MF_00461"/>
    </source>
</evidence>
<feature type="binding site" evidence="8">
    <location>
        <position position="404"/>
    </location>
    <ligand>
        <name>[4Fe-4S] cluster</name>
        <dbReference type="ChEBI" id="CHEBI:49883"/>
        <label>2</label>
    </ligand>
</feature>
<evidence type="ECO:0000313" key="10">
    <source>
        <dbReference type="EMBL" id="SEM50608.1"/>
    </source>
</evidence>
<comment type="subcellular location">
    <subcellularLocation>
        <location evidence="8">Cell membrane</location>
        <topology evidence="8">Peripheral membrane protein</topology>
    </subcellularLocation>
</comment>
<proteinExistence type="inferred from homology"/>
<protein>
    <recommendedName>
        <fullName evidence="8">Ion-translocating oxidoreductase complex subunit C</fullName>
        <ecNumber evidence="8">7.-.-.-</ecNumber>
    </recommendedName>
    <alternativeName>
        <fullName evidence="8">Rnf electron transport complex subunit C</fullName>
    </alternativeName>
</protein>
<feature type="binding site" evidence="8">
    <location>
        <position position="375"/>
    </location>
    <ligand>
        <name>[4Fe-4S] cluster</name>
        <dbReference type="ChEBI" id="CHEBI:49883"/>
        <label>2</label>
    </ligand>
</feature>
<dbReference type="PROSITE" id="PS51379">
    <property type="entry name" value="4FE4S_FER_2"/>
    <property type="match status" value="2"/>
</dbReference>
<dbReference type="PROSITE" id="PS00198">
    <property type="entry name" value="4FE4S_FER_1"/>
    <property type="match status" value="1"/>
</dbReference>
<dbReference type="InterPro" id="IPR017896">
    <property type="entry name" value="4Fe4S_Fe-S-bd"/>
</dbReference>
<dbReference type="STRING" id="474960.SAMN05216180_0304"/>
<organism evidence="10 11">
    <name type="scientific">Hydrogenoanaerobacterium saccharovorans</name>
    <dbReference type="NCBI Taxonomy" id="474960"/>
    <lineage>
        <taxon>Bacteria</taxon>
        <taxon>Bacillati</taxon>
        <taxon>Bacillota</taxon>
        <taxon>Clostridia</taxon>
        <taxon>Eubacteriales</taxon>
        <taxon>Oscillospiraceae</taxon>
        <taxon>Hydrogenoanaerobacterium</taxon>
    </lineage>
</organism>
<feature type="binding site" evidence="8">
    <location>
        <position position="371"/>
    </location>
    <ligand>
        <name>[4Fe-4S] cluster</name>
        <dbReference type="ChEBI" id="CHEBI:49883"/>
        <label>1</label>
    </ligand>
</feature>
<keyword evidence="8" id="KW-1003">Cell membrane</keyword>
<feature type="binding site" evidence="8">
    <location>
        <position position="407"/>
    </location>
    <ligand>
        <name>[4Fe-4S] cluster</name>
        <dbReference type="ChEBI" id="CHEBI:49883"/>
        <label>2</label>
    </ligand>
</feature>
<dbReference type="GO" id="GO:0009055">
    <property type="term" value="F:electron transfer activity"/>
    <property type="evidence" value="ECO:0007669"/>
    <property type="project" value="InterPro"/>
</dbReference>
<keyword evidence="6 8" id="KW-0408">Iron</keyword>
<evidence type="ECO:0000259" key="9">
    <source>
        <dbReference type="PROSITE" id="PS51379"/>
    </source>
</evidence>
<dbReference type="InterPro" id="IPR019554">
    <property type="entry name" value="Soluble_ligand-bd"/>
</dbReference>
<keyword evidence="2 8" id="KW-0004">4Fe-4S</keyword>
<feature type="binding site" evidence="8">
    <location>
        <position position="414"/>
    </location>
    <ligand>
        <name>[4Fe-4S] cluster</name>
        <dbReference type="ChEBI" id="CHEBI:49883"/>
        <label>1</label>
    </ligand>
</feature>
<dbReference type="GO" id="GO:0046872">
    <property type="term" value="F:metal ion binding"/>
    <property type="evidence" value="ECO:0007669"/>
    <property type="project" value="UniProtKB-KW"/>
</dbReference>
<dbReference type="NCBIfam" id="NF003454">
    <property type="entry name" value="PRK05035.1"/>
    <property type="match status" value="1"/>
</dbReference>
<dbReference type="GO" id="GO:0022900">
    <property type="term" value="P:electron transport chain"/>
    <property type="evidence" value="ECO:0007669"/>
    <property type="project" value="UniProtKB-UniRule"/>
</dbReference>
<dbReference type="InterPro" id="IPR010208">
    <property type="entry name" value="Ion_transpt_RnfC/RsxC"/>
</dbReference>
<comment type="cofactor">
    <cofactor evidence="8">
        <name>[4Fe-4S] cluster</name>
        <dbReference type="ChEBI" id="CHEBI:49883"/>
    </cofactor>
    <text evidence="8">Binds 2 [4Fe-4S] clusters per subunit.</text>
</comment>
<dbReference type="Gene3D" id="3.30.70.20">
    <property type="match status" value="1"/>
</dbReference>
<dbReference type="Pfam" id="PF13237">
    <property type="entry name" value="Fer4_10"/>
    <property type="match status" value="1"/>
</dbReference>
<evidence type="ECO:0000256" key="7">
    <source>
        <dbReference type="ARBA" id="ARBA00023014"/>
    </source>
</evidence>
<dbReference type="Pfam" id="PF10531">
    <property type="entry name" value="SLBB"/>
    <property type="match status" value="1"/>
</dbReference>
<dbReference type="AlphaFoldDB" id="A0A1H7YZ14"/>
<dbReference type="GO" id="GO:0005886">
    <property type="term" value="C:plasma membrane"/>
    <property type="evidence" value="ECO:0007669"/>
    <property type="project" value="UniProtKB-SubCell"/>
</dbReference>
<keyword evidence="11" id="KW-1185">Reference proteome</keyword>
<accession>A0A1H7YZ14</accession>
<dbReference type="InterPro" id="IPR026902">
    <property type="entry name" value="RnfC_N"/>
</dbReference>
<evidence type="ECO:0000256" key="1">
    <source>
        <dbReference type="ARBA" id="ARBA00022448"/>
    </source>
</evidence>
<dbReference type="EC" id="7.-.-.-" evidence="8"/>
<feature type="domain" description="4Fe-4S ferredoxin-type" evidence="9">
    <location>
        <begin position="394"/>
        <end position="424"/>
    </location>
</feature>
<dbReference type="InterPro" id="IPR011538">
    <property type="entry name" value="Nuo51_FMN-bd"/>
</dbReference>
<evidence type="ECO:0000313" key="11">
    <source>
        <dbReference type="Proteomes" id="UP000199158"/>
    </source>
</evidence>
<feature type="binding site" evidence="8">
    <location>
        <position position="368"/>
    </location>
    <ligand>
        <name>[4Fe-4S] cluster</name>
        <dbReference type="ChEBI" id="CHEBI:49883"/>
        <label>1</label>
    </ligand>
</feature>
<keyword evidence="1 8" id="KW-0813">Transport</keyword>
<feature type="binding site" evidence="8">
    <location>
        <position position="365"/>
    </location>
    <ligand>
        <name>[4Fe-4S] cluster</name>
        <dbReference type="ChEBI" id="CHEBI:49883"/>
        <label>1</label>
    </ligand>
</feature>
<dbReference type="HAMAP" id="MF_00461">
    <property type="entry name" value="RsxC_RnfC"/>
    <property type="match status" value="1"/>
</dbReference>
<keyword evidence="8" id="KW-0472">Membrane</keyword>
<dbReference type="Proteomes" id="UP000199158">
    <property type="component" value="Unassembled WGS sequence"/>
</dbReference>
<dbReference type="InterPro" id="IPR037225">
    <property type="entry name" value="Nuo51_FMN-bd_sf"/>
</dbReference>
<gene>
    <name evidence="8" type="primary">rnfC</name>
    <name evidence="10" type="ORF">SAMN05216180_0304</name>
</gene>
<keyword evidence="8" id="KW-1278">Translocase</keyword>
<comment type="subunit">
    <text evidence="8">The complex is composed of six subunits: RnfA, RnfB, RnfC, RnfD, RnfE and RnfG.</text>
</comment>
<evidence type="ECO:0000256" key="5">
    <source>
        <dbReference type="ARBA" id="ARBA00022982"/>
    </source>
</evidence>
<keyword evidence="4 8" id="KW-0677">Repeat</keyword>
<dbReference type="PANTHER" id="PTHR43034:SF2">
    <property type="entry name" value="ION-TRANSLOCATING OXIDOREDUCTASE COMPLEX SUBUNIT C"/>
    <property type="match status" value="1"/>
</dbReference>
<dbReference type="NCBIfam" id="TIGR01945">
    <property type="entry name" value="rnfC"/>
    <property type="match status" value="1"/>
</dbReference>
<dbReference type="Pfam" id="PF13375">
    <property type="entry name" value="RnfC_N"/>
    <property type="match status" value="1"/>
</dbReference>
<dbReference type="InterPro" id="IPR017900">
    <property type="entry name" value="4Fe4S_Fe_S_CS"/>
</dbReference>
<dbReference type="SUPFAM" id="SSF46548">
    <property type="entry name" value="alpha-helical ferredoxin"/>
    <property type="match status" value="1"/>
</dbReference>
<feature type="binding site" evidence="8">
    <location>
        <position position="410"/>
    </location>
    <ligand>
        <name>[4Fe-4S] cluster</name>
        <dbReference type="ChEBI" id="CHEBI:49883"/>
        <label>2</label>
    </ligand>
</feature>
<evidence type="ECO:0000256" key="2">
    <source>
        <dbReference type="ARBA" id="ARBA00022485"/>
    </source>
</evidence>
<reference evidence="10 11" key="1">
    <citation type="submission" date="2016-10" db="EMBL/GenBank/DDBJ databases">
        <authorList>
            <person name="de Groot N.N."/>
        </authorList>
    </citation>
    <scope>NUCLEOTIDE SEQUENCE [LARGE SCALE GENOMIC DNA]</scope>
    <source>
        <strain evidence="10 11">CGMCC 1.5070</strain>
    </source>
</reference>
<feature type="domain" description="4Fe-4S ferredoxin-type" evidence="9">
    <location>
        <begin position="356"/>
        <end position="385"/>
    </location>
</feature>
<keyword evidence="5 8" id="KW-0249">Electron transport</keyword>
<evidence type="ECO:0000256" key="3">
    <source>
        <dbReference type="ARBA" id="ARBA00022723"/>
    </source>
</evidence>
<dbReference type="SUPFAM" id="SSF142019">
    <property type="entry name" value="Nqo1 FMN-binding domain-like"/>
    <property type="match status" value="1"/>
</dbReference>
<dbReference type="Pfam" id="PF01512">
    <property type="entry name" value="Complex1_51K"/>
    <property type="match status" value="1"/>
</dbReference>
<keyword evidence="7 8" id="KW-0411">Iron-sulfur</keyword>
<evidence type="ECO:0000256" key="4">
    <source>
        <dbReference type="ARBA" id="ARBA00022737"/>
    </source>
</evidence>
<evidence type="ECO:0000256" key="6">
    <source>
        <dbReference type="ARBA" id="ARBA00023004"/>
    </source>
</evidence>
<comment type="similarity">
    <text evidence="8">Belongs to the 4Fe4S bacterial-type ferredoxin family. RnfC subfamily.</text>
</comment>
<keyword evidence="3 8" id="KW-0479">Metal-binding</keyword>
<dbReference type="Gene3D" id="3.40.50.11540">
    <property type="entry name" value="NADH-ubiquinone oxidoreductase 51kDa subunit"/>
    <property type="match status" value="1"/>
</dbReference>
<dbReference type="RefSeq" id="WP_092750949.1">
    <property type="nucleotide sequence ID" value="NZ_FOCG01000001.1"/>
</dbReference>
<dbReference type="EMBL" id="FOCG01000001">
    <property type="protein sequence ID" value="SEM50608.1"/>
    <property type="molecule type" value="Genomic_DNA"/>
</dbReference>
<comment type="function">
    <text evidence="8">Part of a membrane-bound complex that couples electron transfer with translocation of ions across the membrane.</text>
</comment>
<dbReference type="GO" id="GO:0051539">
    <property type="term" value="F:4 iron, 4 sulfur cluster binding"/>
    <property type="evidence" value="ECO:0007669"/>
    <property type="project" value="UniProtKB-KW"/>
</dbReference>
<sequence>MSIAKEKLLNGIRVAHLKNTENVQTVSMPVPSRVTIPMIQHLGAPCKSIVKPGDRVLVGQLIGECQGSFYAPIHSSVSGTVKAIDSMVISSGGSCETVIIDTDGMQEISSDVKVPVINSKESFIEAIKQSGLVGLGGAGFPTWVKLNIKSEQKADYLIINAAECEPYITSDYREMLENTDDILAGMAAVKKYLNVGKVIISIEKNKPKAIELFEKLAAQTKEFEVFVLQCKYPKGAEKVIIHDTVGRVVPEGKLPIDVGTIVMNVASVGFVGTYMRTGMPLIQKRITVDGGAITEAKNVMVPIGTSIQDVAEFCGGIKGEARKILMGGPMMGIALYDMDMPIIKNNNAVLFFNEKQAKEQKTTLCIRCGKCGQVCPVRLMPVSIERAFEAKDVERLSALKVNMCVECGCCSFICPAKRPLVQTNRASKKLLRETKK</sequence>
<dbReference type="PANTHER" id="PTHR43034">
    <property type="entry name" value="ION-TRANSLOCATING OXIDOREDUCTASE COMPLEX SUBUNIT C"/>
    <property type="match status" value="1"/>
</dbReference>